<evidence type="ECO:0000313" key="6">
    <source>
        <dbReference type="Proteomes" id="UP000295573"/>
    </source>
</evidence>
<accession>A0A4V2S3E6</accession>
<keyword evidence="2" id="KW-0812">Transmembrane</keyword>
<evidence type="ECO:0000313" key="5">
    <source>
        <dbReference type="EMBL" id="TCO43990.1"/>
    </source>
</evidence>
<evidence type="ECO:0008006" key="7">
    <source>
        <dbReference type="Google" id="ProtNLM"/>
    </source>
</evidence>
<dbReference type="Pfam" id="PF04228">
    <property type="entry name" value="Zn_peptidase"/>
    <property type="match status" value="1"/>
</dbReference>
<keyword evidence="4" id="KW-0472">Membrane</keyword>
<dbReference type="OrthoDB" id="3508456at2"/>
<dbReference type="PANTHER" id="PTHR30168:SF0">
    <property type="entry name" value="INNER MEMBRANE PROTEIN"/>
    <property type="match status" value="1"/>
</dbReference>
<keyword evidence="6" id="KW-1185">Reference proteome</keyword>
<dbReference type="EMBL" id="SLWR01000011">
    <property type="protein sequence ID" value="TCO43990.1"/>
    <property type="molecule type" value="Genomic_DNA"/>
</dbReference>
<keyword evidence="3" id="KW-1133">Transmembrane helix</keyword>
<evidence type="ECO:0000256" key="3">
    <source>
        <dbReference type="ARBA" id="ARBA00022989"/>
    </source>
</evidence>
<gene>
    <name evidence="5" type="ORF">EV646_111182</name>
</gene>
<dbReference type="PANTHER" id="PTHR30168">
    <property type="entry name" value="PUTATIVE MEMBRANE PROTEIN YPFJ"/>
    <property type="match status" value="1"/>
</dbReference>
<protein>
    <recommendedName>
        <fullName evidence="7">Neutral zinc metallopeptidase</fullName>
    </recommendedName>
</protein>
<evidence type="ECO:0000256" key="2">
    <source>
        <dbReference type="ARBA" id="ARBA00022692"/>
    </source>
</evidence>
<dbReference type="InterPro" id="IPR007343">
    <property type="entry name" value="Uncharacterised_pept_Zn_put"/>
</dbReference>
<evidence type="ECO:0000256" key="1">
    <source>
        <dbReference type="ARBA" id="ARBA00004167"/>
    </source>
</evidence>
<evidence type="ECO:0000256" key="4">
    <source>
        <dbReference type="ARBA" id="ARBA00023136"/>
    </source>
</evidence>
<comment type="subcellular location">
    <subcellularLocation>
        <location evidence="1">Membrane</location>
        <topology evidence="1">Single-pass membrane protein</topology>
    </subcellularLocation>
</comment>
<name>A0A4V2S3E6_9ACTN</name>
<reference evidence="5 6" key="1">
    <citation type="journal article" date="2015" name="Stand. Genomic Sci.">
        <title>Genomic Encyclopedia of Bacterial and Archaeal Type Strains, Phase III: the genomes of soil and plant-associated and newly described type strains.</title>
        <authorList>
            <person name="Whitman W.B."/>
            <person name="Woyke T."/>
            <person name="Klenk H.P."/>
            <person name="Zhou Y."/>
            <person name="Lilburn T.G."/>
            <person name="Beck B.J."/>
            <person name="De Vos P."/>
            <person name="Vandamme P."/>
            <person name="Eisen J.A."/>
            <person name="Garrity G."/>
            <person name="Hugenholtz P."/>
            <person name="Kyrpides N.C."/>
        </authorList>
    </citation>
    <scope>NUCLEOTIDE SEQUENCE [LARGE SCALE GENOMIC DNA]</scope>
    <source>
        <strain evidence="5 6">VKM Ac-2541</strain>
    </source>
</reference>
<dbReference type="AlphaFoldDB" id="A0A4V2S3E6"/>
<organism evidence="5 6">
    <name type="scientific">Kribbella antiqua</name>
    <dbReference type="NCBI Taxonomy" id="2512217"/>
    <lineage>
        <taxon>Bacteria</taxon>
        <taxon>Bacillati</taxon>
        <taxon>Actinomycetota</taxon>
        <taxon>Actinomycetes</taxon>
        <taxon>Propionibacteriales</taxon>
        <taxon>Kribbellaceae</taxon>
        <taxon>Kribbella</taxon>
    </lineage>
</organism>
<dbReference type="GO" id="GO:0016020">
    <property type="term" value="C:membrane"/>
    <property type="evidence" value="ECO:0007669"/>
    <property type="project" value="UniProtKB-SubCell"/>
</dbReference>
<comment type="caution">
    <text evidence="5">The sequence shown here is derived from an EMBL/GenBank/DDBJ whole genome shotgun (WGS) entry which is preliminary data.</text>
</comment>
<proteinExistence type="predicted"/>
<dbReference type="RefSeq" id="WP_132154242.1">
    <property type="nucleotide sequence ID" value="NZ_SLWR01000011.1"/>
</dbReference>
<dbReference type="Proteomes" id="UP000295573">
    <property type="component" value="Unassembled WGS sequence"/>
</dbReference>
<sequence length="294" mass="31866">MARTAKAVGLAVVVVLVVVGAGVATRKAEHAVAEATPSTSATPRTVPKPKGAITYDLMQQATRSKLYTAGRVPAVSCQLPRARLMSKAALLAYGQVMVDCLQRAWAPLVAKTDMYFDKPALVAYSKKDPTTFCADPPSNTDAFYTSADRAICFEWPQYVESDPGDLTLVDFQYTLSHEYGHHLQAAVGILSMYDMPYVDTTKAAQLEAERRLELQASCLGAAFLGANKRAFGLTGEGFEDWKYLVKHYGDDNGSPKPIRDHGSRKSHGYWSLRAFGSADPASCNTFTAPAKLVS</sequence>